<dbReference type="EMBL" id="CM009299">
    <property type="protein sequence ID" value="PNT16300.1"/>
    <property type="molecule type" value="Genomic_DNA"/>
</dbReference>
<dbReference type="PROSITE" id="PS51462">
    <property type="entry name" value="NUDIX"/>
    <property type="match status" value="1"/>
</dbReference>
<dbReference type="Gene3D" id="3.90.79.10">
    <property type="entry name" value="Nucleoside Triphosphate Pyrophosphohydrolase"/>
    <property type="match status" value="1"/>
</dbReference>
<evidence type="ECO:0000313" key="3">
    <source>
        <dbReference type="Proteomes" id="UP000006729"/>
    </source>
</evidence>
<protein>
    <recommendedName>
        <fullName evidence="1">Nudix hydrolase domain-containing protein</fullName>
    </recommendedName>
</protein>
<dbReference type="AlphaFoldDB" id="B9HWN6"/>
<dbReference type="InterPro" id="IPR015797">
    <property type="entry name" value="NUDIX_hydrolase-like_dom_sf"/>
</dbReference>
<proteinExistence type="predicted"/>
<dbReference type="STRING" id="3694.B9HWN6"/>
<keyword evidence="3" id="KW-1185">Reference proteome</keyword>
<name>B9HWN6_POPTR</name>
<dbReference type="PANTHER" id="PTHR16099">
    <property type="entry name" value="8-OXO-DGTP DIPHOSPHATES NUDT15"/>
    <property type="match status" value="1"/>
</dbReference>
<dbReference type="InParanoid" id="B9HWN6"/>
<dbReference type="InterPro" id="IPR000086">
    <property type="entry name" value="NUDIX_hydrolase_dom"/>
</dbReference>
<dbReference type="Proteomes" id="UP000006729">
    <property type="component" value="Chromosome 10"/>
</dbReference>
<dbReference type="PANTHER" id="PTHR16099:SF5">
    <property type="entry name" value="NUCLEOTIDE TRIPHOSPHATE DIPHOSPHATASE NUDT15"/>
    <property type="match status" value="1"/>
</dbReference>
<dbReference type="GO" id="GO:0035539">
    <property type="term" value="F:8-oxo-7,8-dihydrodeoxyguanosine triphosphate pyrophosphatase activity"/>
    <property type="evidence" value="ECO:0000318"/>
    <property type="project" value="GO_Central"/>
</dbReference>
<dbReference type="GO" id="GO:0006203">
    <property type="term" value="P:dGTP catabolic process"/>
    <property type="evidence" value="ECO:0000318"/>
    <property type="project" value="GO_Central"/>
</dbReference>
<dbReference type="Pfam" id="PF00293">
    <property type="entry name" value="NUDIX"/>
    <property type="match status" value="1"/>
</dbReference>
<accession>B9HWN6</accession>
<evidence type="ECO:0000313" key="2">
    <source>
        <dbReference type="EMBL" id="PNT16300.1"/>
    </source>
</evidence>
<evidence type="ECO:0000259" key="1">
    <source>
        <dbReference type="PROSITE" id="PS51462"/>
    </source>
</evidence>
<sequence>MASIFHGLGGPRYLTTSNKFHFPSCKTLSAGSPQSFSQLASILPPRSSSGDRNFFKKQVNGGGFKVESKRVAHLKPKNRTMEKEVASVEATVPRVGVVVFVLKGKSVLLGRRRANICDSAFALPGGHLEFGNESFEACAAREVKEETYMFGYHYINNREILKVTNNLLHKKPKSSHHTIILL</sequence>
<gene>
    <name evidence="2" type="ORF">POPTR_010G131700</name>
</gene>
<reference evidence="2 3" key="1">
    <citation type="journal article" date="2006" name="Science">
        <title>The genome of black cottonwood, Populus trichocarpa (Torr. &amp; Gray).</title>
        <authorList>
            <person name="Tuskan G.A."/>
            <person name="Difazio S."/>
            <person name="Jansson S."/>
            <person name="Bohlmann J."/>
            <person name="Grigoriev I."/>
            <person name="Hellsten U."/>
            <person name="Putnam N."/>
            <person name="Ralph S."/>
            <person name="Rombauts S."/>
            <person name="Salamov A."/>
            <person name="Schein J."/>
            <person name="Sterck L."/>
            <person name="Aerts A."/>
            <person name="Bhalerao R.R."/>
            <person name="Bhalerao R.P."/>
            <person name="Blaudez D."/>
            <person name="Boerjan W."/>
            <person name="Brun A."/>
            <person name="Brunner A."/>
            <person name="Busov V."/>
            <person name="Campbell M."/>
            <person name="Carlson J."/>
            <person name="Chalot M."/>
            <person name="Chapman J."/>
            <person name="Chen G.L."/>
            <person name="Cooper D."/>
            <person name="Coutinho P.M."/>
            <person name="Couturier J."/>
            <person name="Covert S."/>
            <person name="Cronk Q."/>
            <person name="Cunningham R."/>
            <person name="Davis J."/>
            <person name="Degroeve S."/>
            <person name="Dejardin A."/>
            <person name="Depamphilis C."/>
            <person name="Detter J."/>
            <person name="Dirks B."/>
            <person name="Dubchak I."/>
            <person name="Duplessis S."/>
            <person name="Ehlting J."/>
            <person name="Ellis B."/>
            <person name="Gendler K."/>
            <person name="Goodstein D."/>
            <person name="Gribskov M."/>
            <person name="Grimwood J."/>
            <person name="Groover A."/>
            <person name="Gunter L."/>
            <person name="Hamberger B."/>
            <person name="Heinze B."/>
            <person name="Helariutta Y."/>
            <person name="Henrissat B."/>
            <person name="Holligan D."/>
            <person name="Holt R."/>
            <person name="Huang W."/>
            <person name="Islam-Faridi N."/>
            <person name="Jones S."/>
            <person name="Jones-Rhoades M."/>
            <person name="Jorgensen R."/>
            <person name="Joshi C."/>
            <person name="Kangasjarvi J."/>
            <person name="Karlsson J."/>
            <person name="Kelleher C."/>
            <person name="Kirkpatrick R."/>
            <person name="Kirst M."/>
            <person name="Kohler A."/>
            <person name="Kalluri U."/>
            <person name="Larimer F."/>
            <person name="Leebens-Mack J."/>
            <person name="Leple J.C."/>
            <person name="Locascio P."/>
            <person name="Lou Y."/>
            <person name="Lucas S."/>
            <person name="Martin F."/>
            <person name="Montanini B."/>
            <person name="Napoli C."/>
            <person name="Nelson D.R."/>
            <person name="Nelson C."/>
            <person name="Nieminen K."/>
            <person name="Nilsson O."/>
            <person name="Pereda V."/>
            <person name="Peter G."/>
            <person name="Philippe R."/>
            <person name="Pilate G."/>
            <person name="Poliakov A."/>
            <person name="Razumovskaya J."/>
            <person name="Richardson P."/>
            <person name="Rinaldi C."/>
            <person name="Ritland K."/>
            <person name="Rouze P."/>
            <person name="Ryaboy D."/>
            <person name="Schmutz J."/>
            <person name="Schrader J."/>
            <person name="Segerman B."/>
            <person name="Shin H."/>
            <person name="Siddiqui A."/>
            <person name="Sterky F."/>
            <person name="Terry A."/>
            <person name="Tsai C.J."/>
            <person name="Uberbacher E."/>
            <person name="Unneberg P."/>
            <person name="Vahala J."/>
            <person name="Wall K."/>
            <person name="Wessler S."/>
            <person name="Yang G."/>
            <person name="Yin T."/>
            <person name="Douglas C."/>
            <person name="Marra M."/>
            <person name="Sandberg G."/>
            <person name="Van de Peer Y."/>
            <person name="Rokhsar D."/>
        </authorList>
    </citation>
    <scope>NUCLEOTIDE SEQUENCE [LARGE SCALE GENOMIC DNA]</scope>
    <source>
        <strain evidence="3">cv. Nisqually</strain>
    </source>
</reference>
<dbReference type="GO" id="GO:0005829">
    <property type="term" value="C:cytosol"/>
    <property type="evidence" value="ECO:0000318"/>
    <property type="project" value="GO_Central"/>
</dbReference>
<organism evidence="2 3">
    <name type="scientific">Populus trichocarpa</name>
    <name type="common">Western balsam poplar</name>
    <name type="synonym">Populus balsamifera subsp. trichocarpa</name>
    <dbReference type="NCBI Taxonomy" id="3694"/>
    <lineage>
        <taxon>Eukaryota</taxon>
        <taxon>Viridiplantae</taxon>
        <taxon>Streptophyta</taxon>
        <taxon>Embryophyta</taxon>
        <taxon>Tracheophyta</taxon>
        <taxon>Spermatophyta</taxon>
        <taxon>Magnoliopsida</taxon>
        <taxon>eudicotyledons</taxon>
        <taxon>Gunneridae</taxon>
        <taxon>Pentapetalae</taxon>
        <taxon>rosids</taxon>
        <taxon>fabids</taxon>
        <taxon>Malpighiales</taxon>
        <taxon>Salicaceae</taxon>
        <taxon>Saliceae</taxon>
        <taxon>Populus</taxon>
    </lineage>
</organism>
<dbReference type="HOGENOM" id="CLU_107807_0_0_1"/>
<dbReference type="SUPFAM" id="SSF55811">
    <property type="entry name" value="Nudix"/>
    <property type="match status" value="1"/>
</dbReference>
<feature type="domain" description="Nudix hydrolase" evidence="1">
    <location>
        <begin position="90"/>
        <end position="182"/>
    </location>
</feature>